<comment type="caution">
    <text evidence="2">The sequence shown here is derived from an EMBL/GenBank/DDBJ whole genome shotgun (WGS) entry which is preliminary data.</text>
</comment>
<name>A0A0G2FXI3_9PEZI</name>
<feature type="compositionally biased region" description="Low complexity" evidence="1">
    <location>
        <begin position="663"/>
        <end position="685"/>
    </location>
</feature>
<dbReference type="PANTHER" id="PTHR42345">
    <property type="entry name" value="TPR_REGION DOMAIN-CONTAINING PROTEIN"/>
    <property type="match status" value="1"/>
</dbReference>
<proteinExistence type="predicted"/>
<dbReference type="PANTHER" id="PTHR42345:SF2">
    <property type="entry name" value="HELICASE-LIKE PROTEIN"/>
    <property type="match status" value="1"/>
</dbReference>
<reference evidence="2 3" key="2">
    <citation type="submission" date="2015-05" db="EMBL/GenBank/DDBJ databases">
        <authorList>
            <person name="Morales-Cruz A."/>
            <person name="Amrine K.C."/>
            <person name="Cantu D."/>
        </authorList>
    </citation>
    <scope>NUCLEOTIDE SEQUENCE [LARGE SCALE GENOMIC DNA]</scope>
    <source>
        <strain evidence="2">DA912</strain>
    </source>
</reference>
<gene>
    <name evidence="2" type="ORF">UCDDA912_g01276</name>
</gene>
<dbReference type="GO" id="GO:0004386">
    <property type="term" value="F:helicase activity"/>
    <property type="evidence" value="ECO:0007669"/>
    <property type="project" value="UniProtKB-KW"/>
</dbReference>
<sequence>MATLSDQDLEKLFSGAPQFFARAEGHYTGAPHPSVAFPWDEALSIRDLTDHSQIDDAAWGCVTAWPHITRDVDKGPSASTSAKMAAKRRAHFFPRCRERPNMLSMQGLEKGTMGYQAALELGVSDALKEEQWGFGSLGAKDKVIIEARQSALTSKDGLRRMDETTVLDHLMKNAQRYQEQHQKDKSTCHELFQELFTHVLHLPNRSLTDPYSLPVQIMALLKVLAAPNVWVDFSHVEWRIRLGQILWATPDDDDEDSVSDGASITDAEDAKGLHEERYWLLLQILLACELLVRLDAITEGDELPEDVRRSDVYRFERDANSSVKWSLHLARAWLENIEITKTKSSGEHETPKGWLANLTQKMTLTSDRPHSKHHDAHKHPKEQFIYVMKGKYWERQVRGLGDGWVDVDVEDIPESAEDVKRTGKQARLWGKLAIERESSVLGEGSEQDSVLPADFIIPYENNYKSPPPTISVELRSLLLSEPLDSVQTTPTLEIATPFSDFTTSQEMRTYTPTITFNVTNWEEDEDEMVTVPVAKDVYFVTAHPCVPSQHVRILKSPSSPTIQQFDLSGPFAPGNGKQPGHAKIKCHPLHKYYTYTAIHLSELLNKPNWTLQQLLTDASSNFAPSIAPSSSTDKPPRVLVIDAMTNFLPQPEAHEIPLSPAISRASTNQSSSSRHSSLSSASGRAGPDMDIPGTSPDRNGKNKERDRENSAKGTTEQNMHSETRRRQFGSDMEILVRALCAERGWNALISRRRRGCLACAIREAGALGWRVVIRVD</sequence>
<keyword evidence="3" id="KW-1185">Reference proteome</keyword>
<keyword evidence="2" id="KW-0347">Helicase</keyword>
<keyword evidence="2" id="KW-0067">ATP-binding</keyword>
<keyword evidence="2" id="KW-0378">Hydrolase</keyword>
<reference evidence="2 3" key="1">
    <citation type="submission" date="2015-05" db="EMBL/GenBank/DDBJ databases">
        <title>Distinctive expansion of gene families associated with plant cell wall degradation and secondary metabolism in the genomes of grapevine trunk pathogens.</title>
        <authorList>
            <person name="Lawrence D.P."/>
            <person name="Travadon R."/>
            <person name="Rolshausen P.E."/>
            <person name="Baumgartner K."/>
        </authorList>
    </citation>
    <scope>NUCLEOTIDE SEQUENCE [LARGE SCALE GENOMIC DNA]</scope>
    <source>
        <strain evidence="2">DA912</strain>
    </source>
</reference>
<accession>A0A0G2FXI3</accession>
<evidence type="ECO:0000256" key="1">
    <source>
        <dbReference type="SAM" id="MobiDB-lite"/>
    </source>
</evidence>
<feature type="compositionally biased region" description="Basic and acidic residues" evidence="1">
    <location>
        <begin position="698"/>
        <end position="710"/>
    </location>
</feature>
<dbReference type="STRING" id="1214573.A0A0G2FXI3"/>
<evidence type="ECO:0000313" key="3">
    <source>
        <dbReference type="Proteomes" id="UP000034680"/>
    </source>
</evidence>
<feature type="region of interest" description="Disordered" evidence="1">
    <location>
        <begin position="663"/>
        <end position="726"/>
    </location>
</feature>
<dbReference type="EMBL" id="LCUC01000049">
    <property type="protein sequence ID" value="KKY38746.1"/>
    <property type="molecule type" value="Genomic_DNA"/>
</dbReference>
<keyword evidence="2" id="KW-0547">Nucleotide-binding</keyword>
<dbReference type="Proteomes" id="UP000034680">
    <property type="component" value="Unassembled WGS sequence"/>
</dbReference>
<dbReference type="AlphaFoldDB" id="A0A0G2FXI3"/>
<dbReference type="OrthoDB" id="5420387at2759"/>
<organism evidence="2 3">
    <name type="scientific">Diaporthe ampelina</name>
    <dbReference type="NCBI Taxonomy" id="1214573"/>
    <lineage>
        <taxon>Eukaryota</taxon>
        <taxon>Fungi</taxon>
        <taxon>Dikarya</taxon>
        <taxon>Ascomycota</taxon>
        <taxon>Pezizomycotina</taxon>
        <taxon>Sordariomycetes</taxon>
        <taxon>Sordariomycetidae</taxon>
        <taxon>Diaporthales</taxon>
        <taxon>Diaporthaceae</taxon>
        <taxon>Diaporthe</taxon>
    </lineage>
</organism>
<protein>
    <submittedName>
        <fullName evidence="2">Putative helicase-like protein</fullName>
    </submittedName>
</protein>
<evidence type="ECO:0000313" key="2">
    <source>
        <dbReference type="EMBL" id="KKY38746.1"/>
    </source>
</evidence>